<dbReference type="Proteomes" id="UP000028987">
    <property type="component" value="Unassembled WGS sequence"/>
</dbReference>
<gene>
    <name evidence="1" type="ORF">DR87_852</name>
</gene>
<comment type="caution">
    <text evidence="1">The sequence shown here is derived from an EMBL/GenBank/DDBJ whole genome shotgun (WGS) entry which is preliminary data.</text>
</comment>
<reference evidence="1 2" key="1">
    <citation type="submission" date="2014-06" db="EMBL/GenBank/DDBJ databases">
        <authorList>
            <person name="Bishop-Lilly K.A."/>
            <person name="Broomall S.M."/>
            <person name="Chain P.S."/>
            <person name="Chertkov O."/>
            <person name="Coyne S.R."/>
            <person name="Daligault H.E."/>
            <person name="Davenport K.W."/>
            <person name="Erkkila T."/>
            <person name="Frey K.G."/>
            <person name="Gibbons H.S."/>
            <person name="Gu W."/>
            <person name="Jaissle J."/>
            <person name="Johnson S.L."/>
            <person name="Koroleva G.I."/>
            <person name="Ladner J.T."/>
            <person name="Lo C.-C."/>
            <person name="Minogue T.D."/>
            <person name="Munk C."/>
            <person name="Palacios G.F."/>
            <person name="Redden C.L."/>
            <person name="Rosenzweig C.N."/>
            <person name="Scholz M.B."/>
            <person name="Teshima H."/>
            <person name="Xu Y."/>
        </authorList>
    </citation>
    <scope>NUCLEOTIDE SEQUENCE [LARGE SCALE GENOMIC DNA]</scope>
    <source>
        <strain evidence="1 2">FTZ</strain>
    </source>
</reference>
<organism evidence="1 2">
    <name type="scientific">Francisella tularensis</name>
    <dbReference type="NCBI Taxonomy" id="263"/>
    <lineage>
        <taxon>Bacteria</taxon>
        <taxon>Pseudomonadati</taxon>
        <taxon>Pseudomonadota</taxon>
        <taxon>Gammaproteobacteria</taxon>
        <taxon>Thiotrichales</taxon>
        <taxon>Francisellaceae</taxon>
        <taxon>Francisella</taxon>
    </lineage>
</organism>
<evidence type="ECO:0000313" key="2">
    <source>
        <dbReference type="Proteomes" id="UP000028987"/>
    </source>
</evidence>
<evidence type="ECO:0000313" key="1">
    <source>
        <dbReference type="EMBL" id="KFJ41535.1"/>
    </source>
</evidence>
<dbReference type="EMBL" id="JOVO01000009">
    <property type="protein sequence ID" value="KFJ41535.1"/>
    <property type="molecule type" value="Genomic_DNA"/>
</dbReference>
<name>A0AAW3D673_FRATU</name>
<sequence>MNFFFLGLEESLGNGNKFAKLNKLDFFMHRN</sequence>
<protein>
    <submittedName>
        <fullName evidence="1">Uncharacterized protein</fullName>
    </submittedName>
</protein>
<proteinExistence type="predicted"/>
<accession>A0AAW3D673</accession>
<dbReference type="AlphaFoldDB" id="A0AAW3D673"/>